<feature type="domain" description="Rhodopsin" evidence="8">
    <location>
        <begin position="77"/>
        <end position="321"/>
    </location>
</feature>
<dbReference type="EMBL" id="JAADJZ010000009">
    <property type="protein sequence ID" value="KAF2872301.1"/>
    <property type="molecule type" value="Genomic_DNA"/>
</dbReference>
<dbReference type="GO" id="GO:0016020">
    <property type="term" value="C:membrane"/>
    <property type="evidence" value="ECO:0007669"/>
    <property type="project" value="UniProtKB-SubCell"/>
</dbReference>
<feature type="transmembrane region" description="Helical" evidence="7">
    <location>
        <begin position="91"/>
        <end position="114"/>
    </location>
</feature>
<evidence type="ECO:0000256" key="5">
    <source>
        <dbReference type="ARBA" id="ARBA00038359"/>
    </source>
</evidence>
<dbReference type="Proteomes" id="UP000481861">
    <property type="component" value="Unassembled WGS sequence"/>
</dbReference>
<dbReference type="AlphaFoldDB" id="A0A7C8MAU6"/>
<protein>
    <recommendedName>
        <fullName evidence="8">Rhodopsin domain-containing protein</fullName>
    </recommendedName>
</protein>
<evidence type="ECO:0000256" key="7">
    <source>
        <dbReference type="SAM" id="Phobius"/>
    </source>
</evidence>
<feature type="compositionally biased region" description="Low complexity" evidence="6">
    <location>
        <begin position="341"/>
        <end position="357"/>
    </location>
</feature>
<evidence type="ECO:0000313" key="9">
    <source>
        <dbReference type="EMBL" id="KAF2872301.1"/>
    </source>
</evidence>
<proteinExistence type="inferred from homology"/>
<dbReference type="OrthoDB" id="4682787at2759"/>
<evidence type="ECO:0000256" key="2">
    <source>
        <dbReference type="ARBA" id="ARBA00022692"/>
    </source>
</evidence>
<comment type="subcellular location">
    <subcellularLocation>
        <location evidence="1">Membrane</location>
        <topology evidence="1">Multi-pass membrane protein</topology>
    </subcellularLocation>
</comment>
<comment type="similarity">
    <text evidence="5">Belongs to the SAT4 family.</text>
</comment>
<evidence type="ECO:0000259" key="8">
    <source>
        <dbReference type="Pfam" id="PF20684"/>
    </source>
</evidence>
<dbReference type="PANTHER" id="PTHR33048:SF146">
    <property type="entry name" value="INTEGRAL MEMBRANE PROTEIN"/>
    <property type="match status" value="1"/>
</dbReference>
<feature type="transmembrane region" description="Helical" evidence="7">
    <location>
        <begin position="172"/>
        <end position="197"/>
    </location>
</feature>
<dbReference type="Pfam" id="PF20684">
    <property type="entry name" value="Fung_rhodopsin"/>
    <property type="match status" value="1"/>
</dbReference>
<evidence type="ECO:0000256" key="6">
    <source>
        <dbReference type="SAM" id="MobiDB-lite"/>
    </source>
</evidence>
<gene>
    <name evidence="9" type="ORF">BDV95DRAFT_569447</name>
</gene>
<keyword evidence="4 7" id="KW-0472">Membrane</keyword>
<feature type="compositionally biased region" description="Polar residues" evidence="6">
    <location>
        <begin position="420"/>
        <end position="433"/>
    </location>
</feature>
<reference evidence="9 10" key="1">
    <citation type="submission" date="2020-01" db="EMBL/GenBank/DDBJ databases">
        <authorList>
            <consortium name="DOE Joint Genome Institute"/>
            <person name="Haridas S."/>
            <person name="Albert R."/>
            <person name="Binder M."/>
            <person name="Bloem J."/>
            <person name="Labutti K."/>
            <person name="Salamov A."/>
            <person name="Andreopoulos B."/>
            <person name="Baker S.E."/>
            <person name="Barry K."/>
            <person name="Bills G."/>
            <person name="Bluhm B.H."/>
            <person name="Cannon C."/>
            <person name="Castanera R."/>
            <person name="Culley D.E."/>
            <person name="Daum C."/>
            <person name="Ezra D."/>
            <person name="Gonzalez J.B."/>
            <person name="Henrissat B."/>
            <person name="Kuo A."/>
            <person name="Liang C."/>
            <person name="Lipzen A."/>
            <person name="Lutzoni F."/>
            <person name="Magnuson J."/>
            <person name="Mondo S."/>
            <person name="Nolan M."/>
            <person name="Ohm R."/>
            <person name="Pangilinan J."/>
            <person name="Park H.-J.H."/>
            <person name="Ramirez L."/>
            <person name="Alfaro M."/>
            <person name="Sun H."/>
            <person name="Tritt A."/>
            <person name="Yoshinaga Y."/>
            <person name="Zwiers L.-H.L."/>
            <person name="Turgeon B.G."/>
            <person name="Goodwin S.B."/>
            <person name="Spatafora J.W."/>
            <person name="Crous P.W."/>
            <person name="Grigoriev I.V."/>
        </authorList>
    </citation>
    <scope>NUCLEOTIDE SEQUENCE [LARGE SCALE GENOMIC DNA]</scope>
    <source>
        <strain evidence="9 10">CBS 611.86</strain>
    </source>
</reference>
<feature type="transmembrane region" description="Helical" evidence="7">
    <location>
        <begin position="134"/>
        <end position="160"/>
    </location>
</feature>
<keyword evidence="2 7" id="KW-0812">Transmembrane</keyword>
<evidence type="ECO:0000313" key="10">
    <source>
        <dbReference type="Proteomes" id="UP000481861"/>
    </source>
</evidence>
<dbReference type="InterPro" id="IPR052337">
    <property type="entry name" value="SAT4-like"/>
</dbReference>
<organism evidence="9 10">
    <name type="scientific">Massariosphaeria phaeospora</name>
    <dbReference type="NCBI Taxonomy" id="100035"/>
    <lineage>
        <taxon>Eukaryota</taxon>
        <taxon>Fungi</taxon>
        <taxon>Dikarya</taxon>
        <taxon>Ascomycota</taxon>
        <taxon>Pezizomycotina</taxon>
        <taxon>Dothideomycetes</taxon>
        <taxon>Pleosporomycetidae</taxon>
        <taxon>Pleosporales</taxon>
        <taxon>Pleosporales incertae sedis</taxon>
        <taxon>Massariosphaeria</taxon>
    </lineage>
</organism>
<name>A0A7C8MAU6_9PLEO</name>
<evidence type="ECO:0000256" key="3">
    <source>
        <dbReference type="ARBA" id="ARBA00022989"/>
    </source>
</evidence>
<feature type="region of interest" description="Disordered" evidence="6">
    <location>
        <begin position="341"/>
        <end position="391"/>
    </location>
</feature>
<sequence>MAPFDAAGVKARQLDVGPANFPPGIDPYKYMLDLPALSPSSIPPGADRTMTLDGPDQVWYLVVAITCIAIPGLFLMVRVYTKFAVVRGFELADYFLFLAFPLMVVEIAFGFNMIKWGAGVHQWQVTLGQLFNQLYWMNTAEVAYCPLSFLVKMSILLQYIRLFAPTRDLNKPMWYGAWATAVACFIFYTIFMFWTLFYCYPRQMIWNKLTPNGKCNDHTPIVISQGAFNMGSDIIILLLPTTSLWQLHVPFARKMVITVLFATGLLACAASVMRIVFTIKIAPVISMADVSHNGLFIGLWTQAEVALGFIVSCALCLPRLIQAKKSKLSRARSYLSSPLSSLRDTVSRTPPRSTTRSSSRKSNLRSQSQPGNLAPATDAMHMSKTEGKRPMFYDETIIERPPHRMRPITEEHDDFLAVPSQGSSDYSHSIYSKGTSDDGTADDDSLHVAPLNVRNSAASEQLQYWRSISTRTVPEHETLEERDEDRYVLQQFDFESAFEEDVESASEVRKAASI</sequence>
<evidence type="ECO:0000256" key="1">
    <source>
        <dbReference type="ARBA" id="ARBA00004141"/>
    </source>
</evidence>
<dbReference type="InterPro" id="IPR049326">
    <property type="entry name" value="Rhodopsin_dom_fungi"/>
</dbReference>
<accession>A0A7C8MAU6</accession>
<feature type="transmembrane region" description="Helical" evidence="7">
    <location>
        <begin position="257"/>
        <end position="277"/>
    </location>
</feature>
<evidence type="ECO:0000256" key="4">
    <source>
        <dbReference type="ARBA" id="ARBA00023136"/>
    </source>
</evidence>
<feature type="transmembrane region" description="Helical" evidence="7">
    <location>
        <begin position="297"/>
        <end position="321"/>
    </location>
</feature>
<comment type="caution">
    <text evidence="9">The sequence shown here is derived from an EMBL/GenBank/DDBJ whole genome shotgun (WGS) entry which is preliminary data.</text>
</comment>
<feature type="region of interest" description="Disordered" evidence="6">
    <location>
        <begin position="420"/>
        <end position="445"/>
    </location>
</feature>
<feature type="transmembrane region" description="Helical" evidence="7">
    <location>
        <begin position="58"/>
        <end position="79"/>
    </location>
</feature>
<dbReference type="PANTHER" id="PTHR33048">
    <property type="entry name" value="PTH11-LIKE INTEGRAL MEMBRANE PROTEIN (AFU_ORTHOLOGUE AFUA_5G11245)"/>
    <property type="match status" value="1"/>
</dbReference>
<keyword evidence="3 7" id="KW-1133">Transmembrane helix</keyword>
<keyword evidence="10" id="KW-1185">Reference proteome</keyword>
<feature type="compositionally biased region" description="Basic and acidic residues" evidence="6">
    <location>
        <begin position="381"/>
        <end position="391"/>
    </location>
</feature>